<dbReference type="InterPro" id="IPR012858">
    <property type="entry name" value="DC_STAMP-like"/>
</dbReference>
<accession>A0A1B6LSU0</accession>
<feature type="non-terminal residue" evidence="7">
    <location>
        <position position="1"/>
    </location>
</feature>
<feature type="non-terminal residue" evidence="7">
    <location>
        <position position="137"/>
    </location>
</feature>
<gene>
    <name evidence="7" type="ORF">g.7244</name>
</gene>
<keyword evidence="3 5" id="KW-1133">Transmembrane helix</keyword>
<evidence type="ECO:0000313" key="7">
    <source>
        <dbReference type="EMBL" id="JAT26694.1"/>
    </source>
</evidence>
<evidence type="ECO:0000256" key="1">
    <source>
        <dbReference type="ARBA" id="ARBA00004141"/>
    </source>
</evidence>
<evidence type="ECO:0000259" key="6">
    <source>
        <dbReference type="Pfam" id="PF07782"/>
    </source>
</evidence>
<keyword evidence="2 5" id="KW-0812">Transmembrane</keyword>
<dbReference type="AlphaFoldDB" id="A0A1B6LSU0"/>
<feature type="domain" description="Dendritic cell-specific transmembrane protein-like" evidence="6">
    <location>
        <begin position="1"/>
        <end position="79"/>
    </location>
</feature>
<protein>
    <recommendedName>
        <fullName evidence="6">Dendritic cell-specific transmembrane protein-like domain-containing protein</fullName>
    </recommendedName>
</protein>
<feature type="transmembrane region" description="Helical" evidence="5">
    <location>
        <begin position="29"/>
        <end position="50"/>
    </location>
</feature>
<proteinExistence type="predicted"/>
<comment type="subcellular location">
    <subcellularLocation>
        <location evidence="1">Membrane</location>
        <topology evidence="1">Multi-pass membrane protein</topology>
    </subcellularLocation>
</comment>
<dbReference type="PANTHER" id="PTHR21041">
    <property type="entry name" value="DENDRITIC CELL-SPECIFIC TRANSMEMBRANE PROTEIN"/>
    <property type="match status" value="1"/>
</dbReference>
<evidence type="ECO:0000256" key="2">
    <source>
        <dbReference type="ARBA" id="ARBA00022692"/>
    </source>
</evidence>
<organism evidence="7">
    <name type="scientific">Graphocephala atropunctata</name>
    <dbReference type="NCBI Taxonomy" id="36148"/>
    <lineage>
        <taxon>Eukaryota</taxon>
        <taxon>Metazoa</taxon>
        <taxon>Ecdysozoa</taxon>
        <taxon>Arthropoda</taxon>
        <taxon>Hexapoda</taxon>
        <taxon>Insecta</taxon>
        <taxon>Pterygota</taxon>
        <taxon>Neoptera</taxon>
        <taxon>Paraneoptera</taxon>
        <taxon>Hemiptera</taxon>
        <taxon>Auchenorrhyncha</taxon>
        <taxon>Membracoidea</taxon>
        <taxon>Cicadellidae</taxon>
        <taxon>Cicadellinae</taxon>
        <taxon>Cicadellini</taxon>
        <taxon>Graphocephala</taxon>
    </lineage>
</organism>
<dbReference type="GO" id="GO:0016020">
    <property type="term" value="C:membrane"/>
    <property type="evidence" value="ECO:0007669"/>
    <property type="project" value="UniProtKB-SubCell"/>
</dbReference>
<keyword evidence="4 5" id="KW-0472">Membrane</keyword>
<name>A0A1B6LSU0_9HEMI</name>
<evidence type="ECO:0000256" key="5">
    <source>
        <dbReference type="SAM" id="Phobius"/>
    </source>
</evidence>
<sequence length="137" mass="15976">VRSIIKSFDFTKTLKEEVSNKPCLPIPKFLSVSSYIKVFGSCAALFFMAYGEGYIKRIRRAICAFYFRDQEKRRIETLYKKTLDYRQRLVDKHVKELADQVGESGATSDLRLFHMIYRWLPNCHVLGYCECARPACA</sequence>
<evidence type="ECO:0000256" key="4">
    <source>
        <dbReference type="ARBA" id="ARBA00023136"/>
    </source>
</evidence>
<dbReference type="InterPro" id="IPR051856">
    <property type="entry name" value="CSR-E3_Ligase_Protein"/>
</dbReference>
<evidence type="ECO:0000256" key="3">
    <source>
        <dbReference type="ARBA" id="ARBA00022989"/>
    </source>
</evidence>
<reference evidence="7" key="1">
    <citation type="submission" date="2015-11" db="EMBL/GenBank/DDBJ databases">
        <title>De novo transcriptome assembly of four potential Pierce s Disease insect vectors from Arizona vineyards.</title>
        <authorList>
            <person name="Tassone E.E."/>
        </authorList>
    </citation>
    <scope>NUCLEOTIDE SEQUENCE</scope>
</reference>
<dbReference type="PANTHER" id="PTHR21041:SF17">
    <property type="entry name" value="E3 UBIQUITIN-PROTEIN LIGASE DCST1"/>
    <property type="match status" value="1"/>
</dbReference>
<dbReference type="Pfam" id="PF07782">
    <property type="entry name" value="DC_STAMP"/>
    <property type="match status" value="1"/>
</dbReference>
<dbReference type="EMBL" id="GEBQ01013283">
    <property type="protein sequence ID" value="JAT26694.1"/>
    <property type="molecule type" value="Transcribed_RNA"/>
</dbReference>